<feature type="region of interest" description="Disordered" evidence="4">
    <location>
        <begin position="1250"/>
        <end position="1288"/>
    </location>
</feature>
<dbReference type="Gene3D" id="2.30.38.10">
    <property type="entry name" value="Luciferase, Domain 3"/>
    <property type="match status" value="1"/>
</dbReference>
<reference evidence="6 7" key="1">
    <citation type="journal article" date="2010" name="J. Bacteriol.">
        <title>Genome sequence of the milbemycin-producing bacterium Streptomyces bingchenggensis.</title>
        <authorList>
            <person name="Wang X.J."/>
            <person name="Yan Y.J."/>
            <person name="Zhang B."/>
            <person name="An J."/>
            <person name="Wang J.J."/>
            <person name="Tian J."/>
            <person name="Jiang L."/>
            <person name="Chen Y.H."/>
            <person name="Huang S.X."/>
            <person name="Yin M."/>
            <person name="Zhang J."/>
            <person name="Gao A.L."/>
            <person name="Liu C.X."/>
            <person name="Zhu Z.X."/>
            <person name="Xiang W.S."/>
        </authorList>
    </citation>
    <scope>NUCLEOTIDE SEQUENCE [LARGE SCALE GENOMIC DNA]</scope>
    <source>
        <strain evidence="6 7">BCW-1</strain>
    </source>
</reference>
<dbReference type="GO" id="GO:0047527">
    <property type="term" value="F:2,3-dihydroxybenzoate-serine ligase activity"/>
    <property type="evidence" value="ECO:0007669"/>
    <property type="project" value="TreeGrafter"/>
</dbReference>
<dbReference type="Pfam" id="PF00668">
    <property type="entry name" value="Condensation"/>
    <property type="match status" value="1"/>
</dbReference>
<dbReference type="Gene3D" id="3.30.559.30">
    <property type="entry name" value="Nonribosomal peptide synthetase, condensation domain"/>
    <property type="match status" value="1"/>
</dbReference>
<dbReference type="HOGENOM" id="CLU_000022_2_4_11"/>
<dbReference type="Pfam" id="PF13193">
    <property type="entry name" value="AMP-binding_C"/>
    <property type="match status" value="1"/>
</dbReference>
<dbReference type="InterPro" id="IPR009081">
    <property type="entry name" value="PP-bd_ACP"/>
</dbReference>
<keyword evidence="7" id="KW-1185">Reference proteome</keyword>
<dbReference type="PATRIC" id="fig|749414.3.peg.9943"/>
<dbReference type="InterPro" id="IPR001242">
    <property type="entry name" value="Condensation_dom"/>
</dbReference>
<dbReference type="Proteomes" id="UP000000377">
    <property type="component" value="Chromosome"/>
</dbReference>
<dbReference type="PROSITE" id="PS00455">
    <property type="entry name" value="AMP_BINDING"/>
    <property type="match status" value="1"/>
</dbReference>
<dbReference type="Gene3D" id="1.10.1200.10">
    <property type="entry name" value="ACP-like"/>
    <property type="match status" value="1"/>
</dbReference>
<dbReference type="InterPro" id="IPR036736">
    <property type="entry name" value="ACP-like_sf"/>
</dbReference>
<gene>
    <name evidence="6" type="primary">ozmO</name>
    <name evidence="6" type="ordered locus">SBI_09660</name>
</gene>
<dbReference type="SUPFAM" id="SSF56801">
    <property type="entry name" value="Acetyl-CoA synthetase-like"/>
    <property type="match status" value="1"/>
</dbReference>
<name>D7C9R6_STRBB</name>
<dbReference type="InterPro" id="IPR000873">
    <property type="entry name" value="AMP-dep_synth/lig_dom"/>
</dbReference>
<dbReference type="InterPro" id="IPR023213">
    <property type="entry name" value="CAT-like_dom_sf"/>
</dbReference>
<dbReference type="PANTHER" id="PTHR45527:SF1">
    <property type="entry name" value="FATTY ACID SYNTHASE"/>
    <property type="match status" value="1"/>
</dbReference>
<dbReference type="Gene3D" id="3.40.50.980">
    <property type="match status" value="2"/>
</dbReference>
<evidence type="ECO:0000313" key="7">
    <source>
        <dbReference type="Proteomes" id="UP000000377"/>
    </source>
</evidence>
<dbReference type="InterPro" id="IPR025110">
    <property type="entry name" value="AMP-bd_C"/>
</dbReference>
<dbReference type="Gene3D" id="3.30.559.10">
    <property type="entry name" value="Chloramphenicol acetyltransferase-like domain"/>
    <property type="match status" value="1"/>
</dbReference>
<evidence type="ECO:0000256" key="1">
    <source>
        <dbReference type="ARBA" id="ARBA00001957"/>
    </source>
</evidence>
<dbReference type="InterPro" id="IPR020845">
    <property type="entry name" value="AMP-binding_CS"/>
</dbReference>
<dbReference type="PROSITE" id="PS00012">
    <property type="entry name" value="PHOSPHOPANTETHEINE"/>
    <property type="match status" value="1"/>
</dbReference>
<evidence type="ECO:0000256" key="3">
    <source>
        <dbReference type="ARBA" id="ARBA00022553"/>
    </source>
</evidence>
<dbReference type="FunFam" id="3.40.50.980:FF:000001">
    <property type="entry name" value="Non-ribosomal peptide synthetase"/>
    <property type="match status" value="1"/>
</dbReference>
<dbReference type="SUPFAM" id="SSF52777">
    <property type="entry name" value="CoA-dependent acyltransferases"/>
    <property type="match status" value="2"/>
</dbReference>
<dbReference type="eggNOG" id="COG1020">
    <property type="taxonomic scope" value="Bacteria"/>
</dbReference>
<dbReference type="RefSeq" id="WP_014182225.1">
    <property type="nucleotide sequence ID" value="NC_016582.1"/>
</dbReference>
<evidence type="ECO:0000256" key="2">
    <source>
        <dbReference type="ARBA" id="ARBA00022450"/>
    </source>
</evidence>
<dbReference type="Pfam" id="PF00501">
    <property type="entry name" value="AMP-binding"/>
    <property type="match status" value="1"/>
</dbReference>
<evidence type="ECO:0000259" key="5">
    <source>
        <dbReference type="PROSITE" id="PS50075"/>
    </source>
</evidence>
<dbReference type="FunFam" id="2.30.38.10:FF:000001">
    <property type="entry name" value="Non-ribosomal peptide synthetase PvdI"/>
    <property type="match status" value="1"/>
</dbReference>
<dbReference type="NCBIfam" id="TIGR01733">
    <property type="entry name" value="AA-adenyl-dom"/>
    <property type="match status" value="1"/>
</dbReference>
<keyword evidence="3" id="KW-0597">Phosphoprotein</keyword>
<proteinExistence type="predicted"/>
<dbReference type="FunFam" id="3.30.300.30:FF:000010">
    <property type="entry name" value="Enterobactin synthetase component F"/>
    <property type="match status" value="1"/>
</dbReference>
<dbReference type="FunFam" id="3.40.50.12780:FF:000012">
    <property type="entry name" value="Non-ribosomal peptide synthetase"/>
    <property type="match status" value="1"/>
</dbReference>
<dbReference type="SMART" id="SM00823">
    <property type="entry name" value="PKS_PP"/>
    <property type="match status" value="1"/>
</dbReference>
<dbReference type="CDD" id="cd12116">
    <property type="entry name" value="A_NRPS_Ta1_like"/>
    <property type="match status" value="1"/>
</dbReference>
<dbReference type="PROSITE" id="PS50075">
    <property type="entry name" value="CARRIER"/>
    <property type="match status" value="1"/>
</dbReference>
<feature type="compositionally biased region" description="Low complexity" evidence="4">
    <location>
        <begin position="1250"/>
        <end position="1263"/>
    </location>
</feature>
<comment type="cofactor">
    <cofactor evidence="1">
        <name>pantetheine 4'-phosphate</name>
        <dbReference type="ChEBI" id="CHEBI:47942"/>
    </cofactor>
</comment>
<dbReference type="EMBL" id="CP002047">
    <property type="protein sequence ID" value="ADI12778.1"/>
    <property type="molecule type" value="Genomic_DNA"/>
</dbReference>
<dbReference type="InterPro" id="IPR006162">
    <property type="entry name" value="Ppantetheine_attach_site"/>
</dbReference>
<dbReference type="SUPFAM" id="SSF47336">
    <property type="entry name" value="ACP-like"/>
    <property type="match status" value="1"/>
</dbReference>
<feature type="domain" description="Carrier" evidence="5">
    <location>
        <begin position="1177"/>
        <end position="1252"/>
    </location>
</feature>
<dbReference type="GO" id="GO:0009239">
    <property type="term" value="P:enterobactin biosynthetic process"/>
    <property type="evidence" value="ECO:0007669"/>
    <property type="project" value="TreeGrafter"/>
</dbReference>
<dbReference type="GO" id="GO:0043041">
    <property type="term" value="P:amino acid activation for nonribosomal peptide biosynthetic process"/>
    <property type="evidence" value="ECO:0007669"/>
    <property type="project" value="TreeGrafter"/>
</dbReference>
<evidence type="ECO:0000313" key="6">
    <source>
        <dbReference type="EMBL" id="ADI12778.1"/>
    </source>
</evidence>
<organism evidence="6 7">
    <name type="scientific">Streptomyces bingchenggensis (strain BCW-1)</name>
    <dbReference type="NCBI Taxonomy" id="749414"/>
    <lineage>
        <taxon>Bacteria</taxon>
        <taxon>Bacillati</taxon>
        <taxon>Actinomycetota</taxon>
        <taxon>Actinomycetes</taxon>
        <taxon>Kitasatosporales</taxon>
        <taxon>Streptomycetaceae</taxon>
        <taxon>Streptomyces</taxon>
    </lineage>
</organism>
<evidence type="ECO:0000256" key="4">
    <source>
        <dbReference type="SAM" id="MobiDB-lite"/>
    </source>
</evidence>
<protein>
    <submittedName>
        <fullName evidence="6">NRPS (OzmO)</fullName>
    </submittedName>
</protein>
<dbReference type="InterPro" id="IPR010071">
    <property type="entry name" value="AA_adenyl_dom"/>
</dbReference>
<dbReference type="GO" id="GO:0005829">
    <property type="term" value="C:cytosol"/>
    <property type="evidence" value="ECO:0007669"/>
    <property type="project" value="TreeGrafter"/>
</dbReference>
<dbReference type="GO" id="GO:0009366">
    <property type="term" value="C:enterobactin synthetase complex"/>
    <property type="evidence" value="ECO:0007669"/>
    <property type="project" value="TreeGrafter"/>
</dbReference>
<dbReference type="Pfam" id="PF00550">
    <property type="entry name" value="PP-binding"/>
    <property type="match status" value="1"/>
</dbReference>
<dbReference type="GO" id="GO:0008610">
    <property type="term" value="P:lipid biosynthetic process"/>
    <property type="evidence" value="ECO:0007669"/>
    <property type="project" value="UniProtKB-ARBA"/>
</dbReference>
<dbReference type="InterPro" id="IPR045851">
    <property type="entry name" value="AMP-bd_C_sf"/>
</dbReference>
<keyword evidence="2" id="KW-0596">Phosphopantetheine</keyword>
<feature type="compositionally biased region" description="Low complexity" evidence="4">
    <location>
        <begin position="1167"/>
        <end position="1177"/>
    </location>
</feature>
<dbReference type="KEGG" id="sbh:SBI_09660"/>
<feature type="region of interest" description="Disordered" evidence="4">
    <location>
        <begin position="1153"/>
        <end position="1177"/>
    </location>
</feature>
<dbReference type="InterPro" id="IPR020806">
    <property type="entry name" value="PKS_PP-bd"/>
</dbReference>
<dbReference type="STRING" id="749414.SBI_09660"/>
<dbReference type="PANTHER" id="PTHR45527">
    <property type="entry name" value="NONRIBOSOMAL PEPTIDE SYNTHETASE"/>
    <property type="match status" value="1"/>
</dbReference>
<dbReference type="Gene3D" id="3.30.300.30">
    <property type="match status" value="1"/>
</dbReference>
<sequence>MTAYQAAQPYESPLTALQHGMLLHSLSAPDDGVYVQQKIVTLRHAVDATVLQRALDDLVARHPVLRTTFVLDAPSAPRQMVHPHGRAALIRDDWRGDADPDGRLRRFLREDARRPFAFTEEPPTRFALLRIGQAEYRLLWTSHHALMDGRSYALLLAELFESYDAAVGGREAELTPRPGFEAYVRRLAEQDPAPGETFWREYLDGVRGPTPLVVTTERTLGPGEDAFGTVRAELDADTVEAAAALAERCGGTLNNVVQAAWSLLLGSYSGRGEVVFGVTKSRRSFAPEGRDMVGLLINTLPLRVVLDASATGADLVRALREGHLALRRGEHIELPRIHRLSAVPDGSALFDSVVVFESRTVQAELRQRGGAWQDRDFHLEERSNYPLTLSAYQDDRLLLKLGHDRRQLTDAVARQVLHDTVTLLRALIEAPDLPTGDLCAGTGPVSGALARRRAACGPDAERHWAERTARLNRPRADPTGPAHVVRLDTRHTADPELLLAAVLAFVSRGTEEADTGVALRWRHLAACPPHPAVATHVPFPLPFIADGRPFARIHDEVRSLLHDDETMGVPARDPRTACWPVRIELHTGPAPGGAAFPDEATGLATTRLVRIAEDGSWVRWADPDPAAAARFAAFLDAVAADPGRPVTQVAELTPDERARVLEEWNDTAADYPSHLCVHQLFTGQARRRPDAVAVACGDRTLTYRELDEQSDRLAEELAARGALPGELVGVALRRSPELLVGLLAVLKTGAAYVPLDPVYPPERIAAMADDSRLRLVVTESALRPALSGVHADLLLLDEDRERPAGRCVPAVPAGADDPAYVIYTSGSTGSPKGVRIGHRALTNFLCAMTRQLGCAEHDRLLAVTTVCFDIAGLELYLPLITGARVEIAPAETAADGFALGALLERTRPTMMQATPATWRMLLTAGWTGHPGLKALCGGEALPSDLAEELLSRSGELWNLYGPTETTIWSTVSRVERGDRVTIGRPLANTRCYVLDRFGEPVPPGTPGELYIGGDGVADGYLGRPELTAERFVKDPFGPGGARMYRTGDLVRQLADGRLEYLNRIDSQVKLHGYRIELGEIEHHLRARQGIREAVAVVREDSPGDRRLVAYVVADPGTEPDTAALRNALRGVLPGYMVPAAVVVLDEVPLTHNGKVDRKALPGPAPAGPGRAQAGPDALTTDTERAVAAVWRRVLGVPLVGPRDNFFDLGGNSLLLMHVVKEVRDTLDPSVTRVDVFRYPTVGEMARHLAAPRAGERPTAAARPARARRESLERLHRRRTTRGTGPTAT</sequence>
<accession>D7C9R6</accession>
<dbReference type="GO" id="GO:0031177">
    <property type="term" value="F:phosphopantetheine binding"/>
    <property type="evidence" value="ECO:0007669"/>
    <property type="project" value="InterPro"/>
</dbReference>